<feature type="compositionally biased region" description="Basic and acidic residues" evidence="1">
    <location>
        <begin position="199"/>
        <end position="209"/>
    </location>
</feature>
<keyword evidence="3" id="KW-1185">Reference proteome</keyword>
<accession>A0ABU6SDT8</accession>
<feature type="compositionally biased region" description="Gly residues" evidence="1">
    <location>
        <begin position="258"/>
        <end position="267"/>
    </location>
</feature>
<feature type="compositionally biased region" description="Basic and acidic residues" evidence="1">
    <location>
        <begin position="269"/>
        <end position="303"/>
    </location>
</feature>
<organism evidence="2 3">
    <name type="scientific">Stylosanthes scabra</name>
    <dbReference type="NCBI Taxonomy" id="79078"/>
    <lineage>
        <taxon>Eukaryota</taxon>
        <taxon>Viridiplantae</taxon>
        <taxon>Streptophyta</taxon>
        <taxon>Embryophyta</taxon>
        <taxon>Tracheophyta</taxon>
        <taxon>Spermatophyta</taxon>
        <taxon>Magnoliopsida</taxon>
        <taxon>eudicotyledons</taxon>
        <taxon>Gunneridae</taxon>
        <taxon>Pentapetalae</taxon>
        <taxon>rosids</taxon>
        <taxon>fabids</taxon>
        <taxon>Fabales</taxon>
        <taxon>Fabaceae</taxon>
        <taxon>Papilionoideae</taxon>
        <taxon>50 kb inversion clade</taxon>
        <taxon>dalbergioids sensu lato</taxon>
        <taxon>Dalbergieae</taxon>
        <taxon>Pterocarpus clade</taxon>
        <taxon>Stylosanthes</taxon>
    </lineage>
</organism>
<dbReference type="EMBL" id="JASCZI010060598">
    <property type="protein sequence ID" value="MED6134426.1"/>
    <property type="molecule type" value="Genomic_DNA"/>
</dbReference>
<proteinExistence type="predicted"/>
<protein>
    <recommendedName>
        <fullName evidence="4">Serine/arginine repetitive matrix protein 1-like</fullName>
    </recommendedName>
</protein>
<feature type="region of interest" description="Disordered" evidence="1">
    <location>
        <begin position="122"/>
        <end position="311"/>
    </location>
</feature>
<feature type="region of interest" description="Disordered" evidence="1">
    <location>
        <begin position="1"/>
        <end position="107"/>
    </location>
</feature>
<dbReference type="PANTHER" id="PTHR33871">
    <property type="entry name" value="OS05G0503100 PROTEIN-RELATED"/>
    <property type="match status" value="1"/>
</dbReference>
<dbReference type="PANTHER" id="PTHR33871:SF22">
    <property type="match status" value="1"/>
</dbReference>
<feature type="compositionally biased region" description="Basic and acidic residues" evidence="1">
    <location>
        <begin position="142"/>
        <end position="156"/>
    </location>
</feature>
<evidence type="ECO:0000313" key="2">
    <source>
        <dbReference type="EMBL" id="MED6134426.1"/>
    </source>
</evidence>
<sequence length="324" mass="35362">MGCFLSKPHTQNQFHKKNQPPQRPLRPSLPNSNLNQQLPLRPPPPPPPPPVLEEESVKEVLSETPITKRNQVPILEPEPDTLLPPLQNSHDKIESKSNPHPIPNPIIINNKKEEHQFSEVVSQLSEEPCSISGSFSTATTVTEKREDEVTSKRSIREGTTTMAKNHKWNSNRSPSRKRPHAGDSNAASGRERRLKSPARRSEPSPEKRLHGGLRPVRGRESGSTANRKLNVGSAGVRRDAGEGSGRRSRSPSCARAGSAGGKSGATSGGRKEVPAAKGAVEKEEKKGGEGGENKNEEIGEKNDVVSQEESIENPLVSMECFIFL</sequence>
<feature type="compositionally biased region" description="Pro residues" evidence="1">
    <location>
        <begin position="40"/>
        <end position="51"/>
    </location>
</feature>
<evidence type="ECO:0000256" key="1">
    <source>
        <dbReference type="SAM" id="MobiDB-lite"/>
    </source>
</evidence>
<reference evidence="2 3" key="1">
    <citation type="journal article" date="2023" name="Plants (Basel)">
        <title>Bridging the Gap: Combining Genomics and Transcriptomics Approaches to Understand Stylosanthes scabra, an Orphan Legume from the Brazilian Caatinga.</title>
        <authorList>
            <person name="Ferreira-Neto J.R.C."/>
            <person name="da Silva M.D."/>
            <person name="Binneck E."/>
            <person name="de Melo N.F."/>
            <person name="da Silva R.H."/>
            <person name="de Melo A.L.T.M."/>
            <person name="Pandolfi V."/>
            <person name="Bustamante F.O."/>
            <person name="Brasileiro-Vidal A.C."/>
            <person name="Benko-Iseppon A.M."/>
        </authorList>
    </citation>
    <scope>NUCLEOTIDE SEQUENCE [LARGE SCALE GENOMIC DNA]</scope>
    <source>
        <tissue evidence="2">Leaves</tissue>
    </source>
</reference>
<feature type="compositionally biased region" description="Polar residues" evidence="1">
    <location>
        <begin position="122"/>
        <end position="141"/>
    </location>
</feature>
<name>A0ABU6SDT8_9FABA</name>
<evidence type="ECO:0000313" key="3">
    <source>
        <dbReference type="Proteomes" id="UP001341840"/>
    </source>
</evidence>
<feature type="compositionally biased region" description="Low complexity" evidence="1">
    <location>
        <begin position="25"/>
        <end position="39"/>
    </location>
</feature>
<gene>
    <name evidence="2" type="ORF">PIB30_036926</name>
</gene>
<feature type="compositionally biased region" description="Basic and acidic residues" evidence="1">
    <location>
        <begin position="236"/>
        <end position="245"/>
    </location>
</feature>
<feature type="compositionally biased region" description="Basic residues" evidence="1">
    <location>
        <begin position="164"/>
        <end position="179"/>
    </location>
</feature>
<comment type="caution">
    <text evidence="2">The sequence shown here is derived from an EMBL/GenBank/DDBJ whole genome shotgun (WGS) entry which is preliminary data.</text>
</comment>
<evidence type="ECO:0008006" key="4">
    <source>
        <dbReference type="Google" id="ProtNLM"/>
    </source>
</evidence>
<dbReference type="Proteomes" id="UP001341840">
    <property type="component" value="Unassembled WGS sequence"/>
</dbReference>